<evidence type="ECO:0000313" key="2">
    <source>
        <dbReference type="EMBL" id="TMR01254.1"/>
    </source>
</evidence>
<keyword evidence="3" id="KW-1185">Reference proteome</keyword>
<dbReference type="EMBL" id="VCKW01000063">
    <property type="protein sequence ID" value="TMR01254.1"/>
    <property type="molecule type" value="Genomic_DNA"/>
</dbReference>
<feature type="region of interest" description="Disordered" evidence="1">
    <location>
        <begin position="1"/>
        <end position="22"/>
    </location>
</feature>
<dbReference type="RefSeq" id="WP_138645687.1">
    <property type="nucleotide sequence ID" value="NZ_VCKW01000063.1"/>
</dbReference>
<sequence>MKESIGLRTRGPLVNQHAPSPTPARGICCSPHALVGDTPVLWVPEVVGGDGGFWAGQELVFTPCRW</sequence>
<protein>
    <submittedName>
        <fullName evidence="2">Uncharacterized protein</fullName>
    </submittedName>
</protein>
<reference evidence="2 3" key="1">
    <citation type="submission" date="2019-05" db="EMBL/GenBank/DDBJ databases">
        <title>Draft genome sequence of Actinomadura sp. 14C53.</title>
        <authorList>
            <person name="Saricaoglu S."/>
            <person name="Isik K."/>
        </authorList>
    </citation>
    <scope>NUCLEOTIDE SEQUENCE [LARGE SCALE GENOMIC DNA]</scope>
    <source>
        <strain evidence="2 3">14C53</strain>
    </source>
</reference>
<comment type="caution">
    <text evidence="2">The sequence shown here is derived from an EMBL/GenBank/DDBJ whole genome shotgun (WGS) entry which is preliminary data.</text>
</comment>
<gene>
    <name evidence="2" type="ORF">ETD83_14740</name>
</gene>
<proteinExistence type="predicted"/>
<evidence type="ECO:0000313" key="3">
    <source>
        <dbReference type="Proteomes" id="UP000309174"/>
    </source>
</evidence>
<name>A0A5C4JCT0_9ACTN</name>
<dbReference type="AlphaFoldDB" id="A0A5C4JCT0"/>
<accession>A0A5C4JCT0</accession>
<evidence type="ECO:0000256" key="1">
    <source>
        <dbReference type="SAM" id="MobiDB-lite"/>
    </source>
</evidence>
<organism evidence="2 3">
    <name type="scientific">Actinomadura soli</name>
    <dbReference type="NCBI Taxonomy" id="2508997"/>
    <lineage>
        <taxon>Bacteria</taxon>
        <taxon>Bacillati</taxon>
        <taxon>Actinomycetota</taxon>
        <taxon>Actinomycetes</taxon>
        <taxon>Streptosporangiales</taxon>
        <taxon>Thermomonosporaceae</taxon>
        <taxon>Actinomadura</taxon>
    </lineage>
</organism>
<dbReference type="Proteomes" id="UP000309174">
    <property type="component" value="Unassembled WGS sequence"/>
</dbReference>